<proteinExistence type="predicted"/>
<dbReference type="EMBL" id="AZGZ01000035">
    <property type="protein sequence ID" value="KZZ87357.1"/>
    <property type="molecule type" value="Genomic_DNA"/>
</dbReference>
<dbReference type="Pfam" id="PF04032">
    <property type="entry name" value="Rpr2"/>
    <property type="match status" value="1"/>
</dbReference>
<dbReference type="Proteomes" id="UP000242877">
    <property type="component" value="Unassembled WGS sequence"/>
</dbReference>
<organism evidence="2 3">
    <name type="scientific">Ascosphaera apis ARSEF 7405</name>
    <dbReference type="NCBI Taxonomy" id="392613"/>
    <lineage>
        <taxon>Eukaryota</taxon>
        <taxon>Fungi</taxon>
        <taxon>Dikarya</taxon>
        <taxon>Ascomycota</taxon>
        <taxon>Pezizomycotina</taxon>
        <taxon>Eurotiomycetes</taxon>
        <taxon>Eurotiomycetidae</taxon>
        <taxon>Onygenales</taxon>
        <taxon>Ascosphaeraceae</taxon>
        <taxon>Ascosphaera</taxon>
    </lineage>
</organism>
<feature type="region of interest" description="Disordered" evidence="1">
    <location>
        <begin position="143"/>
        <end position="204"/>
    </location>
</feature>
<dbReference type="VEuPathDB" id="FungiDB:AAP_05738"/>
<evidence type="ECO:0000313" key="3">
    <source>
        <dbReference type="Proteomes" id="UP000242877"/>
    </source>
</evidence>
<dbReference type="GO" id="GO:0006396">
    <property type="term" value="P:RNA processing"/>
    <property type="evidence" value="ECO:0007669"/>
    <property type="project" value="InterPro"/>
</dbReference>
<dbReference type="OrthoDB" id="438080at2759"/>
<dbReference type="AlphaFoldDB" id="A0A167VD14"/>
<evidence type="ECO:0000313" key="2">
    <source>
        <dbReference type="EMBL" id="KZZ87357.1"/>
    </source>
</evidence>
<dbReference type="InterPro" id="IPR007175">
    <property type="entry name" value="Rpr2/Snm1/Rpp21"/>
</dbReference>
<reference evidence="2 3" key="1">
    <citation type="journal article" date="2016" name="Genome Biol. Evol.">
        <title>Divergent and convergent evolution of fungal pathogenicity.</title>
        <authorList>
            <person name="Shang Y."/>
            <person name="Xiao G."/>
            <person name="Zheng P."/>
            <person name="Cen K."/>
            <person name="Zhan S."/>
            <person name="Wang C."/>
        </authorList>
    </citation>
    <scope>NUCLEOTIDE SEQUENCE [LARGE SCALE GENOMIC DNA]</scope>
    <source>
        <strain evidence="2 3">ARSEF 7405</strain>
    </source>
</reference>
<feature type="compositionally biased region" description="Basic residues" evidence="1">
    <location>
        <begin position="83"/>
        <end position="95"/>
    </location>
</feature>
<name>A0A167VD14_9EURO</name>
<feature type="compositionally biased region" description="Low complexity" evidence="1">
    <location>
        <begin position="190"/>
        <end position="204"/>
    </location>
</feature>
<gene>
    <name evidence="2" type="ORF">AAP_05738</name>
</gene>
<sequence>MSLGREDEIATSMRLAFLKQAAHHLHGSSLSTSSHLLQTHHQLLLDKGKFIPVAQHKEYCAACGSLRMSDWPKTLFKEEPNAKRRRRRQRQKQKQQSHTTGTTLTEQPTRSGTVYDCLRCHRKKILIDRRPPARPVSVQANLAASEKGPGSAAGQQQQQQHPSDNAGSKKRAKARKQQGLLASLQAKKTQQQSSSLDLLDFLQP</sequence>
<feature type="compositionally biased region" description="Polar residues" evidence="1">
    <location>
        <begin position="97"/>
        <end position="109"/>
    </location>
</feature>
<evidence type="ECO:0008006" key="4">
    <source>
        <dbReference type="Google" id="ProtNLM"/>
    </source>
</evidence>
<evidence type="ECO:0000256" key="1">
    <source>
        <dbReference type="SAM" id="MobiDB-lite"/>
    </source>
</evidence>
<protein>
    <recommendedName>
        <fullName evidence="4">RNAse P, Rpr2/Rpp21 subunit</fullName>
    </recommendedName>
</protein>
<accession>A0A167VD14</accession>
<feature type="region of interest" description="Disordered" evidence="1">
    <location>
        <begin position="74"/>
        <end position="109"/>
    </location>
</feature>
<comment type="caution">
    <text evidence="2">The sequence shown here is derived from an EMBL/GenBank/DDBJ whole genome shotgun (WGS) entry which is preliminary data.</text>
</comment>
<keyword evidence="3" id="KW-1185">Reference proteome</keyword>